<evidence type="ECO:0000313" key="1">
    <source>
        <dbReference type="EMBL" id="PIO69555.1"/>
    </source>
</evidence>
<dbReference type="EMBL" id="KZ346606">
    <property type="protein sequence ID" value="PIO69555.1"/>
    <property type="molecule type" value="Genomic_DNA"/>
</dbReference>
<keyword evidence="2" id="KW-1185">Reference proteome</keyword>
<proteinExistence type="predicted"/>
<gene>
    <name evidence="1" type="ORF">TELCIR_08614</name>
</gene>
<reference evidence="1 2" key="1">
    <citation type="submission" date="2015-09" db="EMBL/GenBank/DDBJ databases">
        <title>Draft genome of the parasitic nematode Teladorsagia circumcincta isolate WARC Sus (inbred).</title>
        <authorList>
            <person name="Mitreva M."/>
        </authorList>
    </citation>
    <scope>NUCLEOTIDE SEQUENCE [LARGE SCALE GENOMIC DNA]</scope>
    <source>
        <strain evidence="1 2">S</strain>
    </source>
</reference>
<sequence length="152" mass="16773">MMTTTSKSGAVHFKPPSETVQNHKPILCTKRTALKRHDSKVQLGLQKEKSNISGIAQCFEDAPRAGVKSYCRLGTHTRLHVSMKFPTGGQFYWLFGMPASRSTKCSRLSARDADDSVNDQIGVIKFLAVDYDTAIMKRTTHSTVSHGTSITV</sequence>
<dbReference type="AlphaFoldDB" id="A0A2G9UH37"/>
<accession>A0A2G9UH37</accession>
<evidence type="ECO:0000313" key="2">
    <source>
        <dbReference type="Proteomes" id="UP000230423"/>
    </source>
</evidence>
<protein>
    <submittedName>
        <fullName evidence="1">Uncharacterized protein</fullName>
    </submittedName>
</protein>
<name>A0A2G9UH37_TELCI</name>
<organism evidence="1 2">
    <name type="scientific">Teladorsagia circumcincta</name>
    <name type="common">Brown stomach worm</name>
    <name type="synonym">Ostertagia circumcincta</name>
    <dbReference type="NCBI Taxonomy" id="45464"/>
    <lineage>
        <taxon>Eukaryota</taxon>
        <taxon>Metazoa</taxon>
        <taxon>Ecdysozoa</taxon>
        <taxon>Nematoda</taxon>
        <taxon>Chromadorea</taxon>
        <taxon>Rhabditida</taxon>
        <taxon>Rhabditina</taxon>
        <taxon>Rhabditomorpha</taxon>
        <taxon>Strongyloidea</taxon>
        <taxon>Trichostrongylidae</taxon>
        <taxon>Teladorsagia</taxon>
    </lineage>
</organism>
<dbReference type="Proteomes" id="UP000230423">
    <property type="component" value="Unassembled WGS sequence"/>
</dbReference>